<dbReference type="AlphaFoldDB" id="A0A2M8W3J3"/>
<reference evidence="2 3" key="1">
    <citation type="submission" date="2017-11" db="EMBL/GenBank/DDBJ databases">
        <title>Genomic Encyclopedia of Archaeal and Bacterial Type Strains, Phase II (KMG-II): From Individual Species to Whole Genera.</title>
        <authorList>
            <person name="Goeker M."/>
        </authorList>
    </citation>
    <scope>NUCLEOTIDE SEQUENCE [LARGE SCALE GENOMIC DNA]</scope>
    <source>
        <strain evidence="2 3">DSM 22413</strain>
    </source>
</reference>
<dbReference type="EMBL" id="PGTZ01000012">
    <property type="protein sequence ID" value="PJI85503.1"/>
    <property type="molecule type" value="Genomic_DNA"/>
</dbReference>
<sequence length="129" mass="14034">MLEQLAHDESAVRYPPLPHWFFLAMAAVVAGLALVQLLPPGDAHRATLAIGAIALVLASRYWLNRDGVSWASARFADTMPFLLSILGIFAVSWVVSSTTSAWWIWIIGAVLAGGIVVRTGRAYRREFGA</sequence>
<evidence type="ECO:0000313" key="2">
    <source>
        <dbReference type="EMBL" id="PJI85503.1"/>
    </source>
</evidence>
<keyword evidence="3" id="KW-1185">Reference proteome</keyword>
<accession>A0A2M8W3J3</accession>
<organism evidence="2 3">
    <name type="scientific">Luteimicrobium subarcticum</name>
    <dbReference type="NCBI Taxonomy" id="620910"/>
    <lineage>
        <taxon>Bacteria</taxon>
        <taxon>Bacillati</taxon>
        <taxon>Actinomycetota</taxon>
        <taxon>Actinomycetes</taxon>
        <taxon>Micrococcales</taxon>
        <taxon>Luteimicrobium</taxon>
    </lineage>
</organism>
<dbReference type="Proteomes" id="UP000231586">
    <property type="component" value="Unassembled WGS sequence"/>
</dbReference>
<proteinExistence type="predicted"/>
<keyword evidence="1" id="KW-1133">Transmembrane helix</keyword>
<keyword evidence="1" id="KW-0812">Transmembrane</keyword>
<feature type="transmembrane region" description="Helical" evidence="1">
    <location>
        <begin position="44"/>
        <end position="63"/>
    </location>
</feature>
<evidence type="ECO:0000313" key="3">
    <source>
        <dbReference type="Proteomes" id="UP000231586"/>
    </source>
</evidence>
<feature type="transmembrane region" description="Helical" evidence="1">
    <location>
        <begin position="20"/>
        <end position="38"/>
    </location>
</feature>
<keyword evidence="1" id="KW-0472">Membrane</keyword>
<feature type="transmembrane region" description="Helical" evidence="1">
    <location>
        <begin position="101"/>
        <end position="117"/>
    </location>
</feature>
<name>A0A2M8W3J3_9MICO</name>
<comment type="caution">
    <text evidence="2">The sequence shown here is derived from an EMBL/GenBank/DDBJ whole genome shotgun (WGS) entry which is preliminary data.</text>
</comment>
<protein>
    <submittedName>
        <fullName evidence="2">Uncharacterized protein</fullName>
    </submittedName>
</protein>
<gene>
    <name evidence="2" type="ORF">CLV34_3017</name>
</gene>
<feature type="transmembrane region" description="Helical" evidence="1">
    <location>
        <begin position="75"/>
        <end position="95"/>
    </location>
</feature>
<evidence type="ECO:0000256" key="1">
    <source>
        <dbReference type="SAM" id="Phobius"/>
    </source>
</evidence>